<feature type="domain" description="ArsA/GET3 Anion-transporting ATPase-like" evidence="3">
    <location>
        <begin position="12"/>
        <end position="287"/>
    </location>
</feature>
<dbReference type="RefSeq" id="WP_181197620.1">
    <property type="nucleotide sequence ID" value="NZ_PVNK01000112.1"/>
</dbReference>
<dbReference type="Pfam" id="PF02374">
    <property type="entry name" value="ArsA_ATPase"/>
    <property type="match status" value="1"/>
</dbReference>
<dbReference type="EMBL" id="PVNK01000112">
    <property type="protein sequence ID" value="PRQ02768.1"/>
    <property type="molecule type" value="Genomic_DNA"/>
</dbReference>
<gene>
    <name evidence="4" type="ORF">ENSA5_21210</name>
</gene>
<dbReference type="AlphaFoldDB" id="A0A2S9YCB3"/>
<dbReference type="InterPro" id="IPR027417">
    <property type="entry name" value="P-loop_NTPase"/>
</dbReference>
<organism evidence="4 5">
    <name type="scientific">Enhygromyxa salina</name>
    <dbReference type="NCBI Taxonomy" id="215803"/>
    <lineage>
        <taxon>Bacteria</taxon>
        <taxon>Pseudomonadati</taxon>
        <taxon>Myxococcota</taxon>
        <taxon>Polyangia</taxon>
        <taxon>Nannocystales</taxon>
        <taxon>Nannocystaceae</taxon>
        <taxon>Enhygromyxa</taxon>
    </lineage>
</organism>
<accession>A0A2S9YCB3</accession>
<dbReference type="SUPFAM" id="SSF52540">
    <property type="entry name" value="P-loop containing nucleoside triphosphate hydrolases"/>
    <property type="match status" value="1"/>
</dbReference>
<dbReference type="PANTHER" id="PTHR10803:SF26">
    <property type="entry name" value="ANION TRANSPORTER ATPASE-RELATED"/>
    <property type="match status" value="1"/>
</dbReference>
<sequence length="398" mass="43280">MSGIDELLVRQRLLIAVGPGGVGKTTVSAAIALRAAELGQRTLVLTIDPAKRLADALGLSGLDDEIREVPTDDLSKLGVEVPGQLFAAMFDNAASMDSLMSRVAPDDETRDRVLRNRVYRAMAGTLARSHAYLAMERLHEVMASGDYDLVILDTPPARNALDILDAPSRLATFLEEGVVKWFVRQNKGRGLRARLMQSSGAAATKLFEVVVGQELARETLAFFEAFYGMREGFHARASAIQKILHAPETSFVLVSSADATHLADAEALAAGIASRGVQIDVAVFNRAYERLTHADPLAIVSSAGELDSPTTIRLLFRDELHRHEREAMTSLLASLHEVRTRAANTNLRALESIRRLAQQLPEDALGLIIARLDGDIRDLPGLHTLGPYLAAERTLPRS</sequence>
<evidence type="ECO:0000259" key="3">
    <source>
        <dbReference type="Pfam" id="PF02374"/>
    </source>
</evidence>
<dbReference type="Proteomes" id="UP000237968">
    <property type="component" value="Unassembled WGS sequence"/>
</dbReference>
<dbReference type="InterPro" id="IPR016300">
    <property type="entry name" value="ATPase_ArsA/GET3"/>
</dbReference>
<evidence type="ECO:0000256" key="2">
    <source>
        <dbReference type="ARBA" id="ARBA00066752"/>
    </source>
</evidence>
<protein>
    <recommendedName>
        <fullName evidence="2">arsenite-transporting ATPase</fullName>
        <ecNumber evidence="2">7.3.2.7</ecNumber>
    </recommendedName>
</protein>
<proteinExistence type="predicted"/>
<comment type="caution">
    <text evidence="4">The sequence shown here is derived from an EMBL/GenBank/DDBJ whole genome shotgun (WGS) entry which is preliminary data.</text>
</comment>
<comment type="catalytic activity">
    <reaction evidence="1">
        <text>arsenite(in) + ATP + H2O = arsenite(out) + ADP + phosphate + H(+)</text>
        <dbReference type="Rhea" id="RHEA:11348"/>
        <dbReference type="ChEBI" id="CHEBI:15377"/>
        <dbReference type="ChEBI" id="CHEBI:15378"/>
        <dbReference type="ChEBI" id="CHEBI:29242"/>
        <dbReference type="ChEBI" id="CHEBI:30616"/>
        <dbReference type="ChEBI" id="CHEBI:43474"/>
        <dbReference type="ChEBI" id="CHEBI:456216"/>
        <dbReference type="EC" id="7.3.2.7"/>
    </reaction>
</comment>
<dbReference type="InterPro" id="IPR025723">
    <property type="entry name" value="ArsA/GET3_ATPase-like"/>
</dbReference>
<dbReference type="PANTHER" id="PTHR10803">
    <property type="entry name" value="ARSENICAL PUMP-DRIVING ATPASE ARSENITE-TRANSLOCATING ATPASE"/>
    <property type="match status" value="1"/>
</dbReference>
<reference evidence="4 5" key="1">
    <citation type="submission" date="2018-03" db="EMBL/GenBank/DDBJ databases">
        <title>Draft Genome Sequences of the Obligatory Marine Myxobacteria Enhygromyxa salina SWB005.</title>
        <authorList>
            <person name="Poehlein A."/>
            <person name="Moghaddam J.A."/>
            <person name="Harms H."/>
            <person name="Alanjari M."/>
            <person name="Koenig G.M."/>
            <person name="Daniel R."/>
            <person name="Schaeberle T.F."/>
        </authorList>
    </citation>
    <scope>NUCLEOTIDE SEQUENCE [LARGE SCALE GENOMIC DNA]</scope>
    <source>
        <strain evidence="4 5">SWB005</strain>
    </source>
</reference>
<keyword evidence="5" id="KW-1185">Reference proteome</keyword>
<dbReference type="GO" id="GO:0005524">
    <property type="term" value="F:ATP binding"/>
    <property type="evidence" value="ECO:0007669"/>
    <property type="project" value="InterPro"/>
</dbReference>
<dbReference type="Gene3D" id="3.40.50.300">
    <property type="entry name" value="P-loop containing nucleotide triphosphate hydrolases"/>
    <property type="match status" value="1"/>
</dbReference>
<evidence type="ECO:0000313" key="4">
    <source>
        <dbReference type="EMBL" id="PRQ02768.1"/>
    </source>
</evidence>
<evidence type="ECO:0000256" key="1">
    <source>
        <dbReference type="ARBA" id="ARBA00052296"/>
    </source>
</evidence>
<dbReference type="EC" id="7.3.2.7" evidence="2"/>
<evidence type="ECO:0000313" key="5">
    <source>
        <dbReference type="Proteomes" id="UP000237968"/>
    </source>
</evidence>
<dbReference type="GO" id="GO:0015446">
    <property type="term" value="F:ATPase-coupled arsenite transmembrane transporter activity"/>
    <property type="evidence" value="ECO:0007669"/>
    <property type="project" value="UniProtKB-EC"/>
</dbReference>
<name>A0A2S9YCB3_9BACT</name>
<dbReference type="GO" id="GO:0016887">
    <property type="term" value="F:ATP hydrolysis activity"/>
    <property type="evidence" value="ECO:0007669"/>
    <property type="project" value="InterPro"/>
</dbReference>